<evidence type="ECO:0000313" key="3">
    <source>
        <dbReference type="EMBL" id="QPS32632.1"/>
    </source>
</evidence>
<proteinExistence type="predicted"/>
<dbReference type="EMBL" id="NCWY01000005">
    <property type="protein sequence ID" value="PAK95994.1"/>
    <property type="molecule type" value="Genomic_DNA"/>
</dbReference>
<dbReference type="KEGG" id="bcau:I6G59_11510"/>
<dbReference type="RefSeq" id="WP_009375375.1">
    <property type="nucleotide sequence ID" value="NZ_CAACXN010000014.1"/>
</dbReference>
<reference evidence="2 6" key="3">
    <citation type="submission" date="2017-04" db="EMBL/GenBank/DDBJ databases">
        <title>Kefir bacterial isolates.</title>
        <authorList>
            <person name="Kim Y."/>
            <person name="Blasche S."/>
            <person name="Patil K.R."/>
        </authorList>
    </citation>
    <scope>NUCLEOTIDE SEQUENCE [LARGE SCALE GENOMIC DNA]</scope>
    <source>
        <strain evidence="2 6">OG2</strain>
    </source>
</reference>
<dbReference type="GeneID" id="99772674"/>
<dbReference type="Pfam" id="PF22234">
    <property type="entry name" value="Rv2466c-like"/>
    <property type="match status" value="1"/>
</dbReference>
<evidence type="ECO:0000313" key="4">
    <source>
        <dbReference type="EMBL" id="VEW11887.1"/>
    </source>
</evidence>
<dbReference type="InterPro" id="IPR036249">
    <property type="entry name" value="Thioredoxin-like_sf"/>
</dbReference>
<evidence type="ECO:0000313" key="8">
    <source>
        <dbReference type="Proteomes" id="UP000594979"/>
    </source>
</evidence>
<dbReference type="SUPFAM" id="SSF52833">
    <property type="entry name" value="Thioredoxin-like"/>
    <property type="match status" value="1"/>
</dbReference>
<dbReference type="Gene3D" id="3.40.30.10">
    <property type="entry name" value="Glutaredoxin"/>
    <property type="match status" value="1"/>
</dbReference>
<name>A0A165E7Z6_9MICO</name>
<evidence type="ECO:0000313" key="1">
    <source>
        <dbReference type="EMBL" id="KZE20852.1"/>
    </source>
</evidence>
<evidence type="ECO:0000313" key="5">
    <source>
        <dbReference type="Proteomes" id="UP000076612"/>
    </source>
</evidence>
<organism evidence="2 6">
    <name type="scientific">Brevibacterium casei</name>
    <dbReference type="NCBI Taxonomy" id="33889"/>
    <lineage>
        <taxon>Bacteria</taxon>
        <taxon>Bacillati</taxon>
        <taxon>Actinomycetota</taxon>
        <taxon>Actinomycetes</taxon>
        <taxon>Micrococcales</taxon>
        <taxon>Brevibacteriaceae</taxon>
        <taxon>Brevibacterium</taxon>
    </lineage>
</organism>
<reference evidence="3 8" key="5">
    <citation type="submission" date="2020-12" db="EMBL/GenBank/DDBJ databases">
        <title>FDA dAtabase for Regulatory Grade micrObial Sequences (FDA-ARGOS): Supporting development and validation of Infectious Disease Dx tests.</title>
        <authorList>
            <person name="Sproer C."/>
            <person name="Gronow S."/>
            <person name="Severitt S."/>
            <person name="Schroder I."/>
            <person name="Tallon L."/>
            <person name="Sadzewicz L."/>
            <person name="Zhao X."/>
            <person name="Boylan J."/>
            <person name="Ott S."/>
            <person name="Bowen H."/>
            <person name="Vavikolanu K."/>
            <person name="Mehta A."/>
            <person name="Aluvathingal J."/>
            <person name="Nadendla S."/>
            <person name="Lowell S."/>
            <person name="Myers T."/>
            <person name="Yan Y."/>
            <person name="Sichtig H."/>
        </authorList>
    </citation>
    <scope>NUCLEOTIDE SEQUENCE [LARGE SCALE GENOMIC DNA]</scope>
    <source>
        <strain evidence="3 8">FDAARGOS_902</strain>
    </source>
</reference>
<reference evidence="1" key="2">
    <citation type="submission" date="2016-01" db="EMBL/GenBank/DDBJ databases">
        <authorList>
            <person name="Hong K.W."/>
        </authorList>
    </citation>
    <scope>NUCLEOTIDE SEQUENCE</scope>
    <source>
        <strain evidence="1">M40</strain>
    </source>
</reference>
<protein>
    <submittedName>
        <fullName evidence="4">DSBA-like thioredoxin domain</fullName>
    </submittedName>
    <submittedName>
        <fullName evidence="2">Disulfide bond formation protein DsbA</fullName>
    </submittedName>
</protein>
<reference evidence="5" key="1">
    <citation type="submission" date="2016-01" db="EMBL/GenBank/DDBJ databases">
        <title>Draft genome of Chromobacterium sp. F49.</title>
        <authorList>
            <person name="Hong K.W."/>
        </authorList>
    </citation>
    <scope>NUCLEOTIDE SEQUENCE [LARGE SCALE GENOMIC DNA]</scope>
    <source>
        <strain evidence="5">M40</strain>
    </source>
</reference>
<dbReference type="STRING" id="33889.AVW13_10115"/>
<dbReference type="EMBL" id="CP065682">
    <property type="protein sequence ID" value="QPS32632.1"/>
    <property type="molecule type" value="Genomic_DNA"/>
</dbReference>
<dbReference type="Proteomes" id="UP000594979">
    <property type="component" value="Chromosome"/>
</dbReference>
<dbReference type="AlphaFoldDB" id="A0A165E7Z6"/>
<dbReference type="Proteomes" id="UP000216867">
    <property type="component" value="Unassembled WGS sequence"/>
</dbReference>
<accession>A0A165E7Z6</accession>
<dbReference type="Proteomes" id="UP000386281">
    <property type="component" value="Unassembled WGS sequence"/>
</dbReference>
<dbReference type="EMBL" id="CAACXN010000014">
    <property type="protein sequence ID" value="VEW11887.1"/>
    <property type="molecule type" value="Genomic_DNA"/>
</dbReference>
<gene>
    <name evidence="1" type="ORF">AVW13_10115</name>
    <name evidence="2" type="ORF">B8X04_06990</name>
    <name evidence="3" type="ORF">I6G59_11510</name>
    <name evidence="4" type="ORF">NCTC12391_01021</name>
</gene>
<dbReference type="EMBL" id="LQQR01000014">
    <property type="protein sequence ID" value="KZE20852.1"/>
    <property type="molecule type" value="Genomic_DNA"/>
</dbReference>
<dbReference type="InterPro" id="IPR053977">
    <property type="entry name" value="Rv2466c-like"/>
</dbReference>
<sequence>MSRETLDLWFDTACPWAWMTSRWALEVAKVRDVDVRFHPMSLNILNRDRELPEDYRELIDRTLGPMRVVTAAIAEHGEEIAEPLYTAIGTRIHPGGEKDFDKAVAEALAELDLPASLMDYADRDDYDATLQASHDEALALVGDDVGTPVCRVAGTAFFGPVVTPAPKGEDAGRLFDGVLAVASTPGFFELKRTRDQGPVFD</sequence>
<reference evidence="4 7" key="4">
    <citation type="submission" date="2019-02" db="EMBL/GenBank/DDBJ databases">
        <authorList>
            <consortium name="Pathogen Informatics"/>
        </authorList>
    </citation>
    <scope>NUCLEOTIDE SEQUENCE [LARGE SCALE GENOMIC DNA]</scope>
    <source>
        <strain evidence="4 7">3012STDY7078520</strain>
    </source>
</reference>
<evidence type="ECO:0000313" key="6">
    <source>
        <dbReference type="Proteomes" id="UP000216867"/>
    </source>
</evidence>
<evidence type="ECO:0000313" key="2">
    <source>
        <dbReference type="EMBL" id="PAK95994.1"/>
    </source>
</evidence>
<dbReference type="Proteomes" id="UP000076612">
    <property type="component" value="Unassembled WGS sequence"/>
</dbReference>
<evidence type="ECO:0000313" key="7">
    <source>
        <dbReference type="Proteomes" id="UP000386281"/>
    </source>
</evidence>